<dbReference type="EMBL" id="AJ890364">
    <property type="protein sequence ID" value="CAI65617.1"/>
    <property type="molecule type" value="Genomic_DNA"/>
</dbReference>
<dbReference type="Proteomes" id="UP000000863">
    <property type="component" value="Segment"/>
</dbReference>
<organism evidence="1 2">
    <name type="scientific">Emiliania huxleyi virus 86 (isolate United Kingdom/English Channel/1999)</name>
    <name type="common">EhV-86</name>
    <dbReference type="NCBI Taxonomy" id="654925"/>
    <lineage>
        <taxon>Viruses</taxon>
        <taxon>Varidnaviria</taxon>
        <taxon>Bamfordvirae</taxon>
        <taxon>Nucleocytoviricota</taxon>
        <taxon>Megaviricetes</taxon>
        <taxon>Algavirales</taxon>
        <taxon>Phycodnaviridae</taxon>
        <taxon>Coccolithovirus</taxon>
        <taxon>Coccolithovirus huxleyi</taxon>
        <taxon>Emiliania huxleyi virus 86</taxon>
    </lineage>
</organism>
<protein>
    <submittedName>
        <fullName evidence="1">Uncharacterized protein</fullName>
    </submittedName>
</protein>
<evidence type="ECO:0000313" key="2">
    <source>
        <dbReference type="Proteomes" id="UP000000863"/>
    </source>
</evidence>
<sequence>MTDYKSLQACRMAPKGAKNTTVNGQRINCETVFNRAAGVTACQTGPDGNEQICERALQKRGFSNTVNSSSPFTNTHSR</sequence>
<keyword evidence="2" id="KW-1185">Reference proteome</keyword>
<name>Q4A2T9_EHV8U</name>
<gene>
    <name evidence="1" type="ORF">EhV194</name>
</gene>
<dbReference type="RefSeq" id="YP_293948.1">
    <property type="nucleotide sequence ID" value="NC_007346.1"/>
</dbReference>
<dbReference type="GeneID" id="3654635"/>
<dbReference type="KEGG" id="vg:3654635"/>
<accession>Q4A2T9</accession>
<evidence type="ECO:0000313" key="1">
    <source>
        <dbReference type="EMBL" id="CAI65617.1"/>
    </source>
</evidence>
<reference evidence="1 2" key="1">
    <citation type="journal article" date="2005" name="Science">
        <title>Complete genome sequence and lytic phase transcription profile of a Coccolithovirus.</title>
        <authorList>
            <person name="Wilson W.H."/>
            <person name="Schroeder D.C."/>
            <person name="Allen M.J."/>
            <person name="Holden M.T.G."/>
            <person name="Parkhill J."/>
            <person name="Barrell B.G."/>
            <person name="Churcher C."/>
            <person name="Hamlin N."/>
            <person name="Mungall K."/>
            <person name="Norbertczak H."/>
            <person name="Quail M.A."/>
            <person name="Price C."/>
            <person name="Rabbinowitsch E."/>
            <person name="Walker D."/>
            <person name="Craigon M."/>
            <person name="Roy D."/>
            <person name="Ghazal P."/>
        </authorList>
    </citation>
    <scope>NUCLEOTIDE SEQUENCE [LARGE SCALE GENOMIC DNA]</scope>
    <source>
        <strain evidence="2">Isolate United Kingdom/English Channel/1999</strain>
    </source>
</reference>
<proteinExistence type="predicted"/>
<organismHost>
    <name type="scientific">Emiliania huxleyi</name>
    <name type="common">Coccolithophore</name>
    <name type="synonym">Pontosphaera huxleyi</name>
    <dbReference type="NCBI Taxonomy" id="2903"/>
</organismHost>